<dbReference type="SMART" id="SM00028">
    <property type="entry name" value="TPR"/>
    <property type="match status" value="4"/>
</dbReference>
<keyword evidence="2 3" id="KW-0802">TPR repeat</keyword>
<dbReference type="Proteomes" id="UP000002440">
    <property type="component" value="Chromosome"/>
</dbReference>
<dbReference type="PANTHER" id="PTHR44943:SF8">
    <property type="entry name" value="TPR REPEAT-CONTAINING PROTEIN MJ0263"/>
    <property type="match status" value="1"/>
</dbReference>
<dbReference type="InterPro" id="IPR019734">
    <property type="entry name" value="TPR_rpt"/>
</dbReference>
<evidence type="ECO:0000256" key="3">
    <source>
        <dbReference type="PROSITE-ProRule" id="PRU00339"/>
    </source>
</evidence>
<proteinExistence type="predicted"/>
<accession>Q1GXE2</accession>
<dbReference type="RefSeq" id="WP_011478445.1">
    <property type="nucleotide sequence ID" value="NC_007947.1"/>
</dbReference>
<dbReference type="STRING" id="265072.Mfla_0077"/>
<dbReference type="Pfam" id="PF13432">
    <property type="entry name" value="TPR_16"/>
    <property type="match status" value="2"/>
</dbReference>
<keyword evidence="5" id="KW-0812">Transmembrane</keyword>
<dbReference type="PANTHER" id="PTHR44943">
    <property type="entry name" value="CELLULOSE SYNTHASE OPERON PROTEIN C"/>
    <property type="match status" value="1"/>
</dbReference>
<feature type="repeat" description="TPR" evidence="3">
    <location>
        <begin position="238"/>
        <end position="271"/>
    </location>
</feature>
<dbReference type="SUPFAM" id="SSF48452">
    <property type="entry name" value="TPR-like"/>
    <property type="match status" value="1"/>
</dbReference>
<dbReference type="PROSITE" id="PS50005">
    <property type="entry name" value="TPR"/>
    <property type="match status" value="1"/>
</dbReference>
<protein>
    <submittedName>
        <fullName evidence="6">TPR repeat</fullName>
    </submittedName>
</protein>
<keyword evidence="1" id="KW-0677">Repeat</keyword>
<keyword evidence="5" id="KW-0472">Membrane</keyword>
<dbReference type="AlphaFoldDB" id="Q1GXE2"/>
<keyword evidence="7" id="KW-1185">Reference proteome</keyword>
<evidence type="ECO:0000256" key="4">
    <source>
        <dbReference type="SAM" id="MobiDB-lite"/>
    </source>
</evidence>
<sequence length="390" mass="41991">MSLLISALQKAEQAKQQPLEKAELEEFLLDIAPAEPVRGGEANQPSVAEAGTSPSMGEPAAQQRAAAQLLAARADKIKRDALISPFAQGRLLLLLVLLLGGAVFWYLNSLDQPEVMVPKPVVMSAAQDASQPEHDLREASVATPEVMKEPNPVQAQEQAVGLSAASTPANVIAQKTVPQVFGEVPITPADNQISVTRNRPAAVVNQYVLTAYEAFNRGDDTAAQQAYRQALQADVRNIDALLGMAAIAARQGRTQDAVGWYQQVLQVEPRNSIAQTALLELQGQADPLSSETQLKNLIGQQPGEAYLHAALGNHYAEQGQWPLAQQSYFQAHHLDTANPEYAFNLAVSLDHLGKHSLALEYYQQAQALLAGNDAASVDQAQLAARIRQLQ</sequence>
<dbReference type="HOGENOM" id="CLU_040794_0_0_4"/>
<keyword evidence="5" id="KW-1133">Transmembrane helix</keyword>
<organism evidence="6 7">
    <name type="scientific">Methylobacillus flagellatus (strain ATCC 51484 / DSM 6875 / VKM B-1610 / KT)</name>
    <dbReference type="NCBI Taxonomy" id="265072"/>
    <lineage>
        <taxon>Bacteria</taxon>
        <taxon>Pseudomonadati</taxon>
        <taxon>Pseudomonadota</taxon>
        <taxon>Betaproteobacteria</taxon>
        <taxon>Nitrosomonadales</taxon>
        <taxon>Methylophilaceae</taxon>
        <taxon>Methylobacillus</taxon>
    </lineage>
</organism>
<name>Q1GXE2_METFK</name>
<feature type="region of interest" description="Disordered" evidence="4">
    <location>
        <begin position="35"/>
        <end position="62"/>
    </location>
</feature>
<evidence type="ECO:0000313" key="7">
    <source>
        <dbReference type="Proteomes" id="UP000002440"/>
    </source>
</evidence>
<evidence type="ECO:0000256" key="5">
    <source>
        <dbReference type="SAM" id="Phobius"/>
    </source>
</evidence>
<evidence type="ECO:0000256" key="1">
    <source>
        <dbReference type="ARBA" id="ARBA00022737"/>
    </source>
</evidence>
<feature type="transmembrane region" description="Helical" evidence="5">
    <location>
        <begin position="91"/>
        <end position="107"/>
    </location>
</feature>
<dbReference type="eggNOG" id="COG0457">
    <property type="taxonomic scope" value="Bacteria"/>
</dbReference>
<evidence type="ECO:0000313" key="6">
    <source>
        <dbReference type="EMBL" id="ABE48348.1"/>
    </source>
</evidence>
<dbReference type="OrthoDB" id="5612599at2"/>
<dbReference type="InterPro" id="IPR051685">
    <property type="entry name" value="Ycf3/AcsC/BcsC/TPR_MFPF"/>
</dbReference>
<dbReference type="KEGG" id="mfa:Mfla_0077"/>
<dbReference type="Gene3D" id="1.25.40.10">
    <property type="entry name" value="Tetratricopeptide repeat domain"/>
    <property type="match status" value="2"/>
</dbReference>
<dbReference type="InterPro" id="IPR011990">
    <property type="entry name" value="TPR-like_helical_dom_sf"/>
</dbReference>
<gene>
    <name evidence="6" type="ordered locus">Mfla_0077</name>
</gene>
<dbReference type="EMBL" id="CP000284">
    <property type="protein sequence ID" value="ABE48348.1"/>
    <property type="molecule type" value="Genomic_DNA"/>
</dbReference>
<evidence type="ECO:0000256" key="2">
    <source>
        <dbReference type="ARBA" id="ARBA00022803"/>
    </source>
</evidence>
<reference evidence="6 7" key="1">
    <citation type="submission" date="2006-03" db="EMBL/GenBank/DDBJ databases">
        <title>Complete sequence of Methylobacillus flagellatus KT.</title>
        <authorList>
            <consortium name="US DOE Joint Genome Institute"/>
            <person name="Copeland A."/>
            <person name="Lucas S."/>
            <person name="Lapidus A."/>
            <person name="Barry K."/>
            <person name="Detter J.C."/>
            <person name="Glavina del Rio T."/>
            <person name="Hammon N."/>
            <person name="Israni S."/>
            <person name="Dalin E."/>
            <person name="Tice H."/>
            <person name="Pitluck S."/>
            <person name="Brettin T."/>
            <person name="Bruce D."/>
            <person name="Han C."/>
            <person name="Tapia R."/>
            <person name="Saunders E."/>
            <person name="Gilna P."/>
            <person name="Schmutz J."/>
            <person name="Larimer F."/>
            <person name="Land M."/>
            <person name="Kyrpides N."/>
            <person name="Anderson I."/>
            <person name="Richardson P."/>
        </authorList>
    </citation>
    <scope>NUCLEOTIDE SEQUENCE [LARGE SCALE GENOMIC DNA]</scope>
    <source>
        <strain evidence="7">KT / ATCC 51484 / DSM 6875</strain>
    </source>
</reference>